<protein>
    <submittedName>
        <fullName evidence="1">Uncharacterized protein</fullName>
    </submittedName>
</protein>
<proteinExistence type="predicted"/>
<dbReference type="EMBL" id="UINC01029812">
    <property type="protein sequence ID" value="SVB13173.1"/>
    <property type="molecule type" value="Genomic_DNA"/>
</dbReference>
<accession>A0A382BJ30</accession>
<organism evidence="1">
    <name type="scientific">marine metagenome</name>
    <dbReference type="NCBI Taxonomy" id="408172"/>
    <lineage>
        <taxon>unclassified sequences</taxon>
        <taxon>metagenomes</taxon>
        <taxon>ecological metagenomes</taxon>
    </lineage>
</organism>
<dbReference type="AlphaFoldDB" id="A0A382BJ30"/>
<gene>
    <name evidence="1" type="ORF">METZ01_LOCUS166027</name>
</gene>
<evidence type="ECO:0000313" key="1">
    <source>
        <dbReference type="EMBL" id="SVB13173.1"/>
    </source>
</evidence>
<sequence>MYPQRETALLSLGWDELNETISPNKLIA</sequence>
<name>A0A382BJ30_9ZZZZ</name>
<reference evidence="1" key="1">
    <citation type="submission" date="2018-05" db="EMBL/GenBank/DDBJ databases">
        <authorList>
            <person name="Lanie J.A."/>
            <person name="Ng W.-L."/>
            <person name="Kazmierczak K.M."/>
            <person name="Andrzejewski T.M."/>
            <person name="Davidsen T.M."/>
            <person name="Wayne K.J."/>
            <person name="Tettelin H."/>
            <person name="Glass J.I."/>
            <person name="Rusch D."/>
            <person name="Podicherti R."/>
            <person name="Tsui H.-C.T."/>
            <person name="Winkler M.E."/>
        </authorList>
    </citation>
    <scope>NUCLEOTIDE SEQUENCE</scope>
</reference>